<dbReference type="AlphaFoldDB" id="W8VPK8"/>
<evidence type="ECO:0000313" key="3">
    <source>
        <dbReference type="Proteomes" id="UP000031760"/>
    </source>
</evidence>
<dbReference type="Proteomes" id="UP000031760">
    <property type="component" value="Chromosome"/>
</dbReference>
<dbReference type="HOGENOM" id="CLU_557619_0_0_10"/>
<reference evidence="2 3" key="1">
    <citation type="journal article" date="2014" name="Proc. Natl. Acad. Sci. U.S.A.">
        <title>Functional characterization of flavobacteria rhodopsins reveals a unique class of light-driven chloride pump in bacteria.</title>
        <authorList>
            <person name="Yoshizawa S."/>
            <person name="Kumagai Y."/>
            <person name="Kim H."/>
            <person name="Ogura Y."/>
            <person name="Hayashi T."/>
            <person name="Iwasaki W."/>
            <person name="DeLong E.F."/>
            <person name="Kogure K."/>
        </authorList>
    </citation>
    <scope>NUCLEOTIDE SEQUENCE [LARGE SCALE GENOMIC DNA]</scope>
    <source>
        <strain evidence="2 3">S1-08</strain>
    </source>
</reference>
<dbReference type="RefSeq" id="WP_148311337.1">
    <property type="nucleotide sequence ID" value="NZ_AP014548.1"/>
</dbReference>
<evidence type="ECO:0000256" key="1">
    <source>
        <dbReference type="SAM" id="MobiDB-lite"/>
    </source>
</evidence>
<proteinExistence type="predicted"/>
<evidence type="ECO:0000313" key="2">
    <source>
        <dbReference type="EMBL" id="BAO55104.1"/>
    </source>
</evidence>
<feature type="compositionally biased region" description="Acidic residues" evidence="1">
    <location>
        <begin position="248"/>
        <end position="259"/>
    </location>
</feature>
<dbReference type="EMBL" id="AP014548">
    <property type="protein sequence ID" value="BAO55104.1"/>
    <property type="molecule type" value="Genomic_DNA"/>
</dbReference>
<dbReference type="OrthoDB" id="1450227at2"/>
<feature type="compositionally biased region" description="Gly residues" evidence="1">
    <location>
        <begin position="231"/>
        <end position="244"/>
    </location>
</feature>
<sequence>MIWNFKLRNCFVAILAICCLISCEKDEIQIVTEESIFPEITGRVISAKDLASKPIVYSRLMDYLQKPVAKSSSGIELDTSYIKVMETDRYTSFTFKIKQDSMERQHVLRNFMLTMVNDTIQIQHLVDYSVLSDGSLDMNNIQMKRLVGEELLNLWQPKCGGTTVRFESYMSCFMSPCSSRYGHTDPSECDFANSSYVGSGIPPTEVCIELWREVSIREPRCIDSGPSSTAGGEGDGSNGPGGSGTAADTDEQPDEDDDILIGMDPNDGPDKEVIEKDCINVGEKFGEPKLKAELDKLKQNTRLNHETGIDFQSNGEVKNLEVNGRNRVTFIPNLQSLIAGHVHVNQMIVGDKLETQIPIFSPADFNNYLLWLKYAKNSGIDIYSIIPFLIIETRDIRGNPTGNYETLVIKYNGRVEDLPNAYPYTPDQVKKYAKRVPKSLKRNFLKFLKNESNTNLDKFNFYKIDNQGEVSEFYLDDENILKSKKCYEN</sequence>
<accession>W8VPK8</accession>
<name>W8VPK8_9FLAO</name>
<organism evidence="2 3">
    <name type="scientific">Nonlabens marinus S1-08</name>
    <dbReference type="NCBI Taxonomy" id="1454201"/>
    <lineage>
        <taxon>Bacteria</taxon>
        <taxon>Pseudomonadati</taxon>
        <taxon>Bacteroidota</taxon>
        <taxon>Flavobacteriia</taxon>
        <taxon>Flavobacteriales</taxon>
        <taxon>Flavobacteriaceae</taxon>
        <taxon>Nonlabens</taxon>
    </lineage>
</organism>
<protein>
    <submittedName>
        <fullName evidence="2">Uncharacterized protein</fullName>
    </submittedName>
</protein>
<dbReference type="STRING" id="1454201.NMS_1095"/>
<dbReference type="KEGG" id="nmf:NMS_1095"/>
<keyword evidence="3" id="KW-1185">Reference proteome</keyword>
<gene>
    <name evidence="2" type="ORF">NMS_1095</name>
</gene>
<feature type="region of interest" description="Disordered" evidence="1">
    <location>
        <begin position="221"/>
        <end position="267"/>
    </location>
</feature>